<evidence type="ECO:0000313" key="3">
    <source>
        <dbReference type="Proteomes" id="UP001501496"/>
    </source>
</evidence>
<organism evidence="2 3">
    <name type="scientific">Postechiella marina</name>
    <dbReference type="NCBI Taxonomy" id="943941"/>
    <lineage>
        <taxon>Bacteria</taxon>
        <taxon>Pseudomonadati</taxon>
        <taxon>Bacteroidota</taxon>
        <taxon>Flavobacteriia</taxon>
        <taxon>Flavobacteriales</taxon>
        <taxon>Flavobacteriaceae</taxon>
        <taxon>Postechiella</taxon>
    </lineage>
</organism>
<dbReference type="InterPro" id="IPR052189">
    <property type="entry name" value="L-asp_N-monooxygenase_NS-form"/>
</dbReference>
<dbReference type="SUPFAM" id="SSF51905">
    <property type="entry name" value="FAD/NAD(P)-binding domain"/>
    <property type="match status" value="1"/>
</dbReference>
<dbReference type="Proteomes" id="UP001501496">
    <property type="component" value="Unassembled WGS sequence"/>
</dbReference>
<sequence>MKKTVAIIGCGPRGLSALEDLLIAYSKAENIFNLRVIIFERTGCFGSGQVYNSEQTSCNWLNISERALTLSGRKDINLQGEIIGGFPSYKAWKGNTSVNKLNIDVFPQRALLGEYLEARYSSISKRIKELGVLTAYQNLVVSVNHVNNQFVITDETQQNFKVDEVVLTLGHQPTKAKKQIENWKEFEATNDAVKLFEQPYPISGVFNSNFINSSSRVAIRGFGLAMIDVVRGLVSYTNSHFKVVNAHTQEMVFYPGASCPKKIIPFSLDGLPMAPKPLNKTIDNWFKPTKEQLKFLISKITKHTAQPENIRSVDFLVRAMATIIAEVFLSLENKSVVHNYTISKLENIIERYVKNDKTQDSVLVSSCLSVKVIMEKYVGMATGENLISLDYCIGQVWRHCQPTHYKYLSYNKFKKSVTLEIVTLDEKLKRLTFGPPVASLQQLLALINAGVMSVKAIDDPDIECTPKGWLLDAENVEHTANVMINSVLDAPKVLDVKTPLIRQLLESGYIKPIHNNLGVETCKNGIAKSNIKLPLAVLGRLAQGTLLGVDAILECFGYRSKNWAKAAVRRLQNQED</sequence>
<dbReference type="RefSeq" id="WP_344786758.1">
    <property type="nucleotide sequence ID" value="NZ_BAABCA010000002.1"/>
</dbReference>
<dbReference type="PANTHER" id="PTHR40254">
    <property type="entry name" value="BLR0577 PROTEIN"/>
    <property type="match status" value="1"/>
</dbReference>
<keyword evidence="3" id="KW-1185">Reference proteome</keyword>
<proteinExistence type="predicted"/>
<name>A0ABP8C2L0_9FLAO</name>
<gene>
    <name evidence="2" type="ORF">GCM10022291_07660</name>
</gene>
<comment type="caution">
    <text evidence="2">The sequence shown here is derived from an EMBL/GenBank/DDBJ whole genome shotgun (WGS) entry which is preliminary data.</text>
</comment>
<dbReference type="PANTHER" id="PTHR40254:SF1">
    <property type="entry name" value="BLR0577 PROTEIN"/>
    <property type="match status" value="1"/>
</dbReference>
<reference evidence="3" key="1">
    <citation type="journal article" date="2019" name="Int. J. Syst. Evol. Microbiol.">
        <title>The Global Catalogue of Microorganisms (GCM) 10K type strain sequencing project: providing services to taxonomists for standard genome sequencing and annotation.</title>
        <authorList>
            <consortium name="The Broad Institute Genomics Platform"/>
            <consortium name="The Broad Institute Genome Sequencing Center for Infectious Disease"/>
            <person name="Wu L."/>
            <person name="Ma J."/>
        </authorList>
    </citation>
    <scope>NUCLEOTIDE SEQUENCE [LARGE SCALE GENOMIC DNA]</scope>
    <source>
        <strain evidence="3">JCM 17630</strain>
    </source>
</reference>
<evidence type="ECO:0000259" key="1">
    <source>
        <dbReference type="Pfam" id="PF13454"/>
    </source>
</evidence>
<dbReference type="Gene3D" id="3.50.50.60">
    <property type="entry name" value="FAD/NAD(P)-binding domain"/>
    <property type="match status" value="1"/>
</dbReference>
<protein>
    <submittedName>
        <fullName evidence="2">FAD/NAD(P)-binding domain-containing protein</fullName>
    </submittedName>
</protein>
<accession>A0ABP8C2L0</accession>
<evidence type="ECO:0000313" key="2">
    <source>
        <dbReference type="EMBL" id="GAA4232591.1"/>
    </source>
</evidence>
<dbReference type="InterPro" id="IPR036188">
    <property type="entry name" value="FAD/NAD-bd_sf"/>
</dbReference>
<dbReference type="EMBL" id="BAABCA010000002">
    <property type="protein sequence ID" value="GAA4232591.1"/>
    <property type="molecule type" value="Genomic_DNA"/>
</dbReference>
<dbReference type="InterPro" id="IPR038732">
    <property type="entry name" value="HpyO/CreE_NAD-binding"/>
</dbReference>
<dbReference type="Pfam" id="PF13454">
    <property type="entry name" value="NAD_binding_9"/>
    <property type="match status" value="1"/>
</dbReference>
<feature type="domain" description="FAD-dependent urate hydroxylase HpyO/Asp monooxygenase CreE-like FAD/NAD(P)-binding" evidence="1">
    <location>
        <begin position="6"/>
        <end position="172"/>
    </location>
</feature>